<evidence type="ECO:0000313" key="4">
    <source>
        <dbReference type="Proteomes" id="UP000762703"/>
    </source>
</evidence>
<sequence length="356" mass="39118">MKIAMVGQFPPHVGGVGVHIHTLSKELIKQGHEVYVITYPHSNLKDIDGIHVIGTSGLNIPGIRGLMFKINAKKALNNLLKEVDIDIIHGHYLFPAGAAACEIGSKHKIKTYVTAHGSDMFEMYKKQSFMRPFIKKVLKKADVVFAVSNALKKEILATGVNGIESKTRLYWNSVDIDKFSPDNKNVLESNGKPIVLFVGNIIKRKNVNLILEAKKESSQDYELVIVGDGPLKKELENKVENENISDVRFLGSRDDVENIIPGCDVLVLPSFSESFGLVLIEALACEKPVIGSNVGGISEIITDDVGLLINPNDSSTLAAAIDKVIGDDEFRQNLASNARNRAVDFSKVEIPYDEMK</sequence>
<feature type="domain" description="Glycosyl transferase family 1" evidence="1">
    <location>
        <begin position="185"/>
        <end position="341"/>
    </location>
</feature>
<evidence type="ECO:0000259" key="1">
    <source>
        <dbReference type="Pfam" id="PF00534"/>
    </source>
</evidence>
<dbReference type="EMBL" id="SUTE01000037">
    <property type="protein sequence ID" value="MBE6505057.1"/>
    <property type="molecule type" value="Genomic_DNA"/>
</dbReference>
<dbReference type="AlphaFoldDB" id="A0A8T3VBG0"/>
<comment type="caution">
    <text evidence="3">The sequence shown here is derived from an EMBL/GenBank/DDBJ whole genome shotgun (WGS) entry which is preliminary data.</text>
</comment>
<dbReference type="Pfam" id="PF13439">
    <property type="entry name" value="Glyco_transf_4"/>
    <property type="match status" value="1"/>
</dbReference>
<dbReference type="InterPro" id="IPR028098">
    <property type="entry name" value="Glyco_trans_4-like_N"/>
</dbReference>
<gene>
    <name evidence="3" type="ORF">E7Z73_04830</name>
</gene>
<feature type="domain" description="Glycosyltransferase subfamily 4-like N-terminal" evidence="2">
    <location>
        <begin position="13"/>
        <end position="177"/>
    </location>
</feature>
<proteinExistence type="predicted"/>
<accession>A0A8T3VBG0</accession>
<organism evidence="3 4">
    <name type="scientific">Methanobrevibacter millerae</name>
    <dbReference type="NCBI Taxonomy" id="230361"/>
    <lineage>
        <taxon>Archaea</taxon>
        <taxon>Methanobacteriati</taxon>
        <taxon>Methanobacteriota</taxon>
        <taxon>Methanomada group</taxon>
        <taxon>Methanobacteria</taxon>
        <taxon>Methanobacteriales</taxon>
        <taxon>Methanobacteriaceae</taxon>
        <taxon>Methanobrevibacter</taxon>
    </lineage>
</organism>
<dbReference type="Proteomes" id="UP000762703">
    <property type="component" value="Unassembled WGS sequence"/>
</dbReference>
<dbReference type="Gene3D" id="3.40.50.2000">
    <property type="entry name" value="Glycogen Phosphorylase B"/>
    <property type="match status" value="2"/>
</dbReference>
<dbReference type="GO" id="GO:0016757">
    <property type="term" value="F:glycosyltransferase activity"/>
    <property type="evidence" value="ECO:0007669"/>
    <property type="project" value="InterPro"/>
</dbReference>
<dbReference type="InterPro" id="IPR050194">
    <property type="entry name" value="Glycosyltransferase_grp1"/>
</dbReference>
<reference evidence="3" key="1">
    <citation type="submission" date="2019-04" db="EMBL/GenBank/DDBJ databases">
        <title>Evolution of Biomass-Degrading Anaerobic Consortia Revealed by Metagenomics.</title>
        <authorList>
            <person name="Peng X."/>
        </authorList>
    </citation>
    <scope>NUCLEOTIDE SEQUENCE</scope>
    <source>
        <strain evidence="3">SIG12</strain>
    </source>
</reference>
<dbReference type="SUPFAM" id="SSF53756">
    <property type="entry name" value="UDP-Glycosyltransferase/glycogen phosphorylase"/>
    <property type="match status" value="1"/>
</dbReference>
<dbReference type="PANTHER" id="PTHR45947:SF3">
    <property type="entry name" value="SULFOQUINOVOSYL TRANSFERASE SQD2"/>
    <property type="match status" value="1"/>
</dbReference>
<dbReference type="CDD" id="cd03801">
    <property type="entry name" value="GT4_PimA-like"/>
    <property type="match status" value="1"/>
</dbReference>
<evidence type="ECO:0000259" key="2">
    <source>
        <dbReference type="Pfam" id="PF13439"/>
    </source>
</evidence>
<dbReference type="PANTHER" id="PTHR45947">
    <property type="entry name" value="SULFOQUINOVOSYL TRANSFERASE SQD2"/>
    <property type="match status" value="1"/>
</dbReference>
<protein>
    <submittedName>
        <fullName evidence="3">Glycosyltransferase family 4 protein</fullName>
    </submittedName>
</protein>
<dbReference type="Pfam" id="PF00534">
    <property type="entry name" value="Glycos_transf_1"/>
    <property type="match status" value="1"/>
</dbReference>
<name>A0A8T3VBG0_9EURY</name>
<dbReference type="RefSeq" id="WP_303736698.1">
    <property type="nucleotide sequence ID" value="NZ_SUTE01000037.1"/>
</dbReference>
<dbReference type="InterPro" id="IPR001296">
    <property type="entry name" value="Glyco_trans_1"/>
</dbReference>
<evidence type="ECO:0000313" key="3">
    <source>
        <dbReference type="EMBL" id="MBE6505057.1"/>
    </source>
</evidence>